<evidence type="ECO:0000256" key="4">
    <source>
        <dbReference type="ARBA" id="ARBA00022692"/>
    </source>
</evidence>
<feature type="transmembrane region" description="Helical" evidence="11">
    <location>
        <begin position="332"/>
        <end position="353"/>
    </location>
</feature>
<evidence type="ECO:0000256" key="3">
    <source>
        <dbReference type="ARBA" id="ARBA00022448"/>
    </source>
</evidence>
<evidence type="ECO:0000256" key="6">
    <source>
        <dbReference type="ARBA" id="ARBA00022989"/>
    </source>
</evidence>
<dbReference type="InterPro" id="IPR034294">
    <property type="entry name" value="Aquaporin_transptr"/>
</dbReference>
<dbReference type="GO" id="GO:0005886">
    <property type="term" value="C:plasma membrane"/>
    <property type="evidence" value="ECO:0007669"/>
    <property type="project" value="TreeGrafter"/>
</dbReference>
<dbReference type="PRINTS" id="PR00783">
    <property type="entry name" value="MINTRINSICP"/>
</dbReference>
<evidence type="ECO:0000256" key="9">
    <source>
        <dbReference type="RuleBase" id="RU000477"/>
    </source>
</evidence>
<feature type="compositionally biased region" description="Basic and acidic residues" evidence="10">
    <location>
        <begin position="35"/>
        <end position="45"/>
    </location>
</feature>
<dbReference type="PANTHER" id="PTHR19139">
    <property type="entry name" value="AQUAPORIN TRANSPORTER"/>
    <property type="match status" value="1"/>
</dbReference>
<comment type="catalytic activity">
    <reaction evidence="8">
        <text>H2O(in) = H2O(out)</text>
        <dbReference type="Rhea" id="RHEA:29667"/>
        <dbReference type="ChEBI" id="CHEBI:15377"/>
    </reaction>
</comment>
<keyword evidence="4 9" id="KW-0812">Transmembrane</keyword>
<keyword evidence="6 11" id="KW-1133">Transmembrane helix</keyword>
<dbReference type="SUPFAM" id="SSF81338">
    <property type="entry name" value="Aquaporin-like"/>
    <property type="match status" value="1"/>
</dbReference>
<evidence type="ECO:0000256" key="2">
    <source>
        <dbReference type="ARBA" id="ARBA00006175"/>
    </source>
</evidence>
<name>A0AAJ0D7G2_9PEZI</name>
<evidence type="ECO:0000256" key="10">
    <source>
        <dbReference type="SAM" id="MobiDB-lite"/>
    </source>
</evidence>
<dbReference type="FunFam" id="1.20.1080.10:FF:000014">
    <property type="entry name" value="Aquaporin 1"/>
    <property type="match status" value="1"/>
</dbReference>
<dbReference type="Pfam" id="PF00230">
    <property type="entry name" value="MIP"/>
    <property type="match status" value="1"/>
</dbReference>
<comment type="subcellular location">
    <subcellularLocation>
        <location evidence="1">Membrane</location>
        <topology evidence="1">Multi-pass membrane protein</topology>
    </subcellularLocation>
</comment>
<evidence type="ECO:0000313" key="13">
    <source>
        <dbReference type="Proteomes" id="UP001271007"/>
    </source>
</evidence>
<feature type="transmembrane region" description="Helical" evidence="11">
    <location>
        <begin position="444"/>
        <end position="464"/>
    </location>
</feature>
<evidence type="ECO:0008006" key="14">
    <source>
        <dbReference type="Google" id="ProtNLM"/>
    </source>
</evidence>
<feature type="compositionally biased region" description="Basic and acidic residues" evidence="10">
    <location>
        <begin position="149"/>
        <end position="158"/>
    </location>
</feature>
<evidence type="ECO:0000256" key="5">
    <source>
        <dbReference type="ARBA" id="ARBA00022737"/>
    </source>
</evidence>
<dbReference type="PANTHER" id="PTHR19139:SF283">
    <property type="entry name" value="AQUAPORIN"/>
    <property type="match status" value="1"/>
</dbReference>
<evidence type="ECO:0000256" key="1">
    <source>
        <dbReference type="ARBA" id="ARBA00004141"/>
    </source>
</evidence>
<comment type="similarity">
    <text evidence="2 9">Belongs to the MIP/aquaporin (TC 1.A.8) family.</text>
</comment>
<organism evidence="12 13">
    <name type="scientific">Extremus antarcticus</name>
    <dbReference type="NCBI Taxonomy" id="702011"/>
    <lineage>
        <taxon>Eukaryota</taxon>
        <taxon>Fungi</taxon>
        <taxon>Dikarya</taxon>
        <taxon>Ascomycota</taxon>
        <taxon>Pezizomycotina</taxon>
        <taxon>Dothideomycetes</taxon>
        <taxon>Dothideomycetidae</taxon>
        <taxon>Mycosphaerellales</taxon>
        <taxon>Extremaceae</taxon>
        <taxon>Extremus</taxon>
    </lineage>
</organism>
<dbReference type="AlphaFoldDB" id="A0AAJ0D7G2"/>
<dbReference type="Proteomes" id="UP001271007">
    <property type="component" value="Unassembled WGS sequence"/>
</dbReference>
<feature type="transmembrane region" description="Helical" evidence="11">
    <location>
        <begin position="238"/>
        <end position="264"/>
    </location>
</feature>
<dbReference type="EMBL" id="JAWDJX010000051">
    <property type="protein sequence ID" value="KAK3048223.1"/>
    <property type="molecule type" value="Genomic_DNA"/>
</dbReference>
<dbReference type="Gene3D" id="1.20.1080.10">
    <property type="entry name" value="Glycerol uptake facilitator protein"/>
    <property type="match status" value="1"/>
</dbReference>
<accession>A0AAJ0D7G2</accession>
<feature type="compositionally biased region" description="Basic and acidic residues" evidence="10">
    <location>
        <begin position="90"/>
        <end position="105"/>
    </location>
</feature>
<feature type="transmembrane region" description="Helical" evidence="11">
    <location>
        <begin position="373"/>
        <end position="391"/>
    </location>
</feature>
<evidence type="ECO:0000256" key="7">
    <source>
        <dbReference type="ARBA" id="ARBA00023136"/>
    </source>
</evidence>
<keyword evidence="5" id="KW-0677">Repeat</keyword>
<dbReference type="InterPro" id="IPR023271">
    <property type="entry name" value="Aquaporin-like"/>
</dbReference>
<evidence type="ECO:0000256" key="8">
    <source>
        <dbReference type="ARBA" id="ARBA00034651"/>
    </source>
</evidence>
<gene>
    <name evidence="12" type="ORF">LTR09_010384</name>
</gene>
<comment type="caution">
    <text evidence="12">The sequence shown here is derived from an EMBL/GenBank/DDBJ whole genome shotgun (WGS) entry which is preliminary data.</text>
</comment>
<reference evidence="12" key="1">
    <citation type="submission" date="2023-04" db="EMBL/GenBank/DDBJ databases">
        <title>Black Yeasts Isolated from many extreme environments.</title>
        <authorList>
            <person name="Coleine C."/>
            <person name="Stajich J.E."/>
            <person name="Selbmann L."/>
        </authorList>
    </citation>
    <scope>NUCLEOTIDE SEQUENCE</scope>
    <source>
        <strain evidence="12">CCFEE 5312</strain>
    </source>
</reference>
<feature type="compositionally biased region" description="Polar residues" evidence="10">
    <location>
        <begin position="1"/>
        <end position="14"/>
    </location>
</feature>
<keyword evidence="7 11" id="KW-0472">Membrane</keyword>
<dbReference type="InterPro" id="IPR000425">
    <property type="entry name" value="MIP"/>
</dbReference>
<evidence type="ECO:0000313" key="12">
    <source>
        <dbReference type="EMBL" id="KAK3048223.1"/>
    </source>
</evidence>
<feature type="region of interest" description="Disordered" evidence="10">
    <location>
        <begin position="1"/>
        <end position="194"/>
    </location>
</feature>
<evidence type="ECO:0000256" key="11">
    <source>
        <dbReference type="SAM" id="Phobius"/>
    </source>
</evidence>
<dbReference type="GO" id="GO:0015250">
    <property type="term" value="F:water channel activity"/>
    <property type="evidence" value="ECO:0007669"/>
    <property type="project" value="TreeGrafter"/>
</dbReference>
<keyword evidence="3 9" id="KW-0813">Transport</keyword>
<sequence>MSTPTPAFYQQTNEPLAMSQEPASMEPATPAMPERAIRRSEDVGRRPSVSNDPRRYWRSSEQPAALRPTGPSPNSGLSRPSEDGPPQHAPMDRQVMHWQPPHDYEGPYDDQDPSPPRDYYLVPQGVNPAAAQSPYPSSDAYSQRPYRRTVRESTEAHRPLVHGQQMARQRHPPRPHWDDEYEEEEAPRLVKRTPQKSRTGIYVVKAGGGDGGDGSDTPGEMMRLPFFSWLQGTAKNHFIAVLGEFVGTTMFLFFAFAGTLVANIGATENANQTTTNATVGFSPIVNLYVAVAFGFSLMVNVWIFFRVSGGLFNPAVTLGMVMTKSITYSRGALLVGAQLVGAIVASFIVQALFPSDFNVRTTLAPQTSIARGLIIEAILTAELVFTVFMMAKEKHRATYMAPVAIGLSLFVAELVGVFFTGGSLNPARSFGPCVATREFDPEHWIYWVGPAIGAISAFAFYKFIKILEYEMANPGQDAIDPETAHQEKREAQGEV</sequence>
<proteinExistence type="inferred from homology"/>
<feature type="transmembrane region" description="Helical" evidence="11">
    <location>
        <begin position="403"/>
        <end position="424"/>
    </location>
</feature>
<feature type="transmembrane region" description="Helical" evidence="11">
    <location>
        <begin position="284"/>
        <end position="305"/>
    </location>
</feature>
<protein>
    <recommendedName>
        <fullName evidence="14">Aquaporin-like protein</fullName>
    </recommendedName>
</protein>
<keyword evidence="13" id="KW-1185">Reference proteome</keyword>